<gene>
    <name evidence="2" type="ORF">ACFSFY_00795</name>
</gene>
<evidence type="ECO:0000313" key="2">
    <source>
        <dbReference type="EMBL" id="MFD1926610.1"/>
    </source>
</evidence>
<organism evidence="2 3">
    <name type="scientific">Sporosarcina siberiensis</name>
    <dbReference type="NCBI Taxonomy" id="1365606"/>
    <lineage>
        <taxon>Bacteria</taxon>
        <taxon>Bacillati</taxon>
        <taxon>Bacillota</taxon>
        <taxon>Bacilli</taxon>
        <taxon>Bacillales</taxon>
        <taxon>Caryophanaceae</taxon>
        <taxon>Sporosarcina</taxon>
    </lineage>
</organism>
<dbReference type="EMBL" id="JBHUGI010000002">
    <property type="protein sequence ID" value="MFD1926610.1"/>
    <property type="molecule type" value="Genomic_DNA"/>
</dbReference>
<evidence type="ECO:0000256" key="1">
    <source>
        <dbReference type="SAM" id="Phobius"/>
    </source>
</evidence>
<dbReference type="InterPro" id="IPR020138">
    <property type="entry name" value="Uncharacterised_YqzF"/>
</dbReference>
<evidence type="ECO:0000313" key="3">
    <source>
        <dbReference type="Proteomes" id="UP001597218"/>
    </source>
</evidence>
<keyword evidence="3" id="KW-1185">Reference proteome</keyword>
<keyword evidence="1" id="KW-0472">Membrane</keyword>
<keyword evidence="1" id="KW-1133">Transmembrane helix</keyword>
<proteinExistence type="predicted"/>
<keyword evidence="1" id="KW-0812">Transmembrane</keyword>
<dbReference type="Pfam" id="PF11118">
    <property type="entry name" value="DUF2627"/>
    <property type="match status" value="1"/>
</dbReference>
<accession>A0ABW4SCC3</accession>
<sequence>MARLVAFIILLIPGVMAAGGIKIMRDSLFGLSVFTPDQQEELISATPLLPIWLQFMIGLVMFLVGLGFFAGFLLRRDRRKGRVQERFVQKKRP</sequence>
<reference evidence="3" key="1">
    <citation type="journal article" date="2019" name="Int. J. Syst. Evol. Microbiol.">
        <title>The Global Catalogue of Microorganisms (GCM) 10K type strain sequencing project: providing services to taxonomists for standard genome sequencing and annotation.</title>
        <authorList>
            <consortium name="The Broad Institute Genomics Platform"/>
            <consortium name="The Broad Institute Genome Sequencing Center for Infectious Disease"/>
            <person name="Wu L."/>
            <person name="Ma J."/>
        </authorList>
    </citation>
    <scope>NUCLEOTIDE SEQUENCE [LARGE SCALE GENOMIC DNA]</scope>
    <source>
        <strain evidence="3">CGMCC 4.7177</strain>
    </source>
</reference>
<protein>
    <submittedName>
        <fullName evidence="2">DUF2627 domain-containing protein</fullName>
    </submittedName>
</protein>
<dbReference type="Proteomes" id="UP001597218">
    <property type="component" value="Unassembled WGS sequence"/>
</dbReference>
<comment type="caution">
    <text evidence="2">The sequence shown here is derived from an EMBL/GenBank/DDBJ whole genome shotgun (WGS) entry which is preliminary data.</text>
</comment>
<dbReference type="RefSeq" id="WP_381535262.1">
    <property type="nucleotide sequence ID" value="NZ_JBHUGI010000002.1"/>
</dbReference>
<feature type="transmembrane region" description="Helical" evidence="1">
    <location>
        <begin position="51"/>
        <end position="74"/>
    </location>
</feature>
<name>A0ABW4SCC3_9BACL</name>